<keyword evidence="10" id="KW-1185">Reference proteome</keyword>
<dbReference type="Gene3D" id="3.30.420.270">
    <property type="match status" value="1"/>
</dbReference>
<dbReference type="PANTHER" id="PTHR30558">
    <property type="entry name" value="EXBD MEMBRANE COMPONENT OF PMF-DRIVEN MACROMOLECULE IMPORT SYSTEM"/>
    <property type="match status" value="1"/>
</dbReference>
<evidence type="ECO:0000256" key="8">
    <source>
        <dbReference type="SAM" id="Phobius"/>
    </source>
</evidence>
<gene>
    <name evidence="9" type="ORF">GCM10022277_21270</name>
</gene>
<reference evidence="10" key="1">
    <citation type="journal article" date="2019" name="Int. J. Syst. Evol. Microbiol.">
        <title>The Global Catalogue of Microorganisms (GCM) 10K type strain sequencing project: providing services to taxonomists for standard genome sequencing and annotation.</title>
        <authorList>
            <consortium name="The Broad Institute Genomics Platform"/>
            <consortium name="The Broad Institute Genome Sequencing Center for Infectious Disease"/>
            <person name="Wu L."/>
            <person name="Ma J."/>
        </authorList>
    </citation>
    <scope>NUCLEOTIDE SEQUENCE [LARGE SCALE GENOMIC DNA]</scope>
    <source>
        <strain evidence="10">JCM 17551</strain>
    </source>
</reference>
<dbReference type="PANTHER" id="PTHR30558:SF13">
    <property type="entry name" value="BIOPOLYMER TRANSPORT PROTEIN EXBD2"/>
    <property type="match status" value="1"/>
</dbReference>
<keyword evidence="6 8" id="KW-0472">Membrane</keyword>
<evidence type="ECO:0000256" key="1">
    <source>
        <dbReference type="ARBA" id="ARBA00004162"/>
    </source>
</evidence>
<protein>
    <submittedName>
        <fullName evidence="9">Biopolymer transporter ExbD</fullName>
    </submittedName>
</protein>
<dbReference type="Proteomes" id="UP001501565">
    <property type="component" value="Unassembled WGS sequence"/>
</dbReference>
<dbReference type="InterPro" id="IPR003400">
    <property type="entry name" value="ExbD"/>
</dbReference>
<keyword evidence="7" id="KW-0653">Protein transport</keyword>
<organism evidence="9 10">
    <name type="scientific">Litoribacillus peritrichatus</name>
    <dbReference type="NCBI Taxonomy" id="718191"/>
    <lineage>
        <taxon>Bacteria</taxon>
        <taxon>Pseudomonadati</taxon>
        <taxon>Pseudomonadota</taxon>
        <taxon>Gammaproteobacteria</taxon>
        <taxon>Oceanospirillales</taxon>
        <taxon>Oceanospirillaceae</taxon>
        <taxon>Litoribacillus</taxon>
    </lineage>
</organism>
<evidence type="ECO:0000256" key="4">
    <source>
        <dbReference type="ARBA" id="ARBA00022692"/>
    </source>
</evidence>
<evidence type="ECO:0000256" key="3">
    <source>
        <dbReference type="ARBA" id="ARBA00022475"/>
    </source>
</evidence>
<feature type="transmembrane region" description="Helical" evidence="8">
    <location>
        <begin position="21"/>
        <end position="39"/>
    </location>
</feature>
<accession>A0ABP7MKF9</accession>
<evidence type="ECO:0000313" key="9">
    <source>
        <dbReference type="EMBL" id="GAA3925092.1"/>
    </source>
</evidence>
<keyword evidence="4 7" id="KW-0812">Transmembrane</keyword>
<comment type="subcellular location">
    <subcellularLocation>
        <location evidence="1">Cell membrane</location>
        <topology evidence="1">Single-pass membrane protein</topology>
    </subcellularLocation>
    <subcellularLocation>
        <location evidence="7">Cell membrane</location>
        <topology evidence="7">Single-pass type II membrane protein</topology>
    </subcellularLocation>
</comment>
<dbReference type="Pfam" id="PF02472">
    <property type="entry name" value="ExbD"/>
    <property type="match status" value="1"/>
</dbReference>
<comment type="similarity">
    <text evidence="2 7">Belongs to the ExbD/TolR family.</text>
</comment>
<keyword evidence="3" id="KW-1003">Cell membrane</keyword>
<keyword evidence="7" id="KW-0813">Transport</keyword>
<evidence type="ECO:0000256" key="7">
    <source>
        <dbReference type="RuleBase" id="RU003879"/>
    </source>
</evidence>
<keyword evidence="5 8" id="KW-1133">Transmembrane helix</keyword>
<evidence type="ECO:0000256" key="5">
    <source>
        <dbReference type="ARBA" id="ARBA00022989"/>
    </source>
</evidence>
<evidence type="ECO:0000313" key="10">
    <source>
        <dbReference type="Proteomes" id="UP001501565"/>
    </source>
</evidence>
<evidence type="ECO:0000256" key="2">
    <source>
        <dbReference type="ARBA" id="ARBA00005811"/>
    </source>
</evidence>
<dbReference type="RefSeq" id="WP_344798372.1">
    <property type="nucleotide sequence ID" value="NZ_BAABBN010000007.1"/>
</dbReference>
<dbReference type="EMBL" id="BAABBN010000007">
    <property type="protein sequence ID" value="GAA3925092.1"/>
    <property type="molecule type" value="Genomic_DNA"/>
</dbReference>
<proteinExistence type="inferred from homology"/>
<sequence>MRSRVNLDIQNSESEIDMTPMLDIVFIMLIFFIVSTTFVKEAGVEINRPAASTAEKQESTGVMLAVTADGLIWLEGDQTDVRMIRPKLERLKVEQPDVSVMVQADENAKTGVLIKVMDQIKLAGIAQVAVATKPSQGSM</sequence>
<evidence type="ECO:0000256" key="6">
    <source>
        <dbReference type="ARBA" id="ARBA00023136"/>
    </source>
</evidence>
<comment type="caution">
    <text evidence="9">The sequence shown here is derived from an EMBL/GenBank/DDBJ whole genome shotgun (WGS) entry which is preliminary data.</text>
</comment>
<name>A0ABP7MKF9_9GAMM</name>